<dbReference type="PATRIC" id="fig|1515334.3.peg.1051"/>
<evidence type="ECO:0000256" key="2">
    <source>
        <dbReference type="SAM" id="Phobius"/>
    </source>
</evidence>
<evidence type="ECO:0000313" key="4">
    <source>
        <dbReference type="Proteomes" id="UP000030960"/>
    </source>
</evidence>
<feature type="transmembrane region" description="Helical" evidence="2">
    <location>
        <begin position="7"/>
        <end position="31"/>
    </location>
</feature>
<gene>
    <name evidence="3" type="ORF">OA50_01047</name>
</gene>
<keyword evidence="2" id="KW-0472">Membrane</keyword>
<dbReference type="Proteomes" id="UP000030960">
    <property type="component" value="Unassembled WGS sequence"/>
</dbReference>
<dbReference type="AlphaFoldDB" id="A0A0B3SVJ3"/>
<dbReference type="RefSeq" id="WP_043138175.1">
    <property type="nucleotide sequence ID" value="NZ_JSUQ01000003.1"/>
</dbReference>
<dbReference type="OrthoDB" id="8115457at2"/>
<accession>A0A0B3SVJ3</accession>
<comment type="caution">
    <text evidence="3">The sequence shown here is derived from an EMBL/GenBank/DDBJ whole genome shotgun (WGS) entry which is preliminary data.</text>
</comment>
<evidence type="ECO:0000313" key="3">
    <source>
        <dbReference type="EMBL" id="KHQ54454.1"/>
    </source>
</evidence>
<reference evidence="3 4" key="1">
    <citation type="submission" date="2014-10" db="EMBL/GenBank/DDBJ databases">
        <title>Genome sequence of Ponticoccus sp. strain UMTAT08 isolated from clonal culture of toxic dinoflagellate Alexandrium tamiyavanichii.</title>
        <authorList>
            <person name="Gan H.Y."/>
            <person name="Muhd D.-D."/>
            <person name="Mohd Noor M.E."/>
            <person name="Yeong Y.S."/>
            <person name="Usup G."/>
        </authorList>
    </citation>
    <scope>NUCLEOTIDE SEQUENCE [LARGE SCALE GENOMIC DNA]</scope>
    <source>
        <strain evidence="3 4">UMTAT08</strain>
    </source>
</reference>
<feature type="transmembrane region" description="Helical" evidence="2">
    <location>
        <begin position="43"/>
        <end position="66"/>
    </location>
</feature>
<dbReference type="STRING" id="561184.SAMN05216376_105162"/>
<organism evidence="3 4">
    <name type="scientific">Mameliella alba</name>
    <dbReference type="NCBI Taxonomy" id="561184"/>
    <lineage>
        <taxon>Bacteria</taxon>
        <taxon>Pseudomonadati</taxon>
        <taxon>Pseudomonadota</taxon>
        <taxon>Alphaproteobacteria</taxon>
        <taxon>Rhodobacterales</taxon>
        <taxon>Roseobacteraceae</taxon>
        <taxon>Mameliella</taxon>
    </lineage>
</organism>
<feature type="region of interest" description="Disordered" evidence="1">
    <location>
        <begin position="74"/>
        <end position="93"/>
    </location>
</feature>
<keyword evidence="2" id="KW-1133">Transmembrane helix</keyword>
<sequence>MPKLIRLYILQVLAGFGLSAVFVGALLWFNVANLWHLISGSDMGVVAVLMLFMFNGIVFAGVQFAISIMRMGEGDDTSGGKRQHVRPQEPAPVRVAAEAPRNRTLRGLQRR</sequence>
<protein>
    <submittedName>
        <fullName evidence="3">Uncharacterized protein</fullName>
    </submittedName>
</protein>
<dbReference type="EMBL" id="JSUQ01000003">
    <property type="protein sequence ID" value="KHQ54454.1"/>
    <property type="molecule type" value="Genomic_DNA"/>
</dbReference>
<keyword evidence="4" id="KW-1185">Reference proteome</keyword>
<keyword evidence="2" id="KW-0812">Transmembrane</keyword>
<evidence type="ECO:0000256" key="1">
    <source>
        <dbReference type="SAM" id="MobiDB-lite"/>
    </source>
</evidence>
<proteinExistence type="predicted"/>
<name>A0A0B3SVJ3_9RHOB</name>